<sequence>MDYFVYFLIKKWYSFSRIHKFQNIYKMVIALSTQKYKYFDFSLVFFLFLLMICSCVTIFSAQKYAQYDENFFVKQMIWFSLGIVAAMVVFLFDFEQISTVTPYFYGVGIMLLIGVLIAPESIAPYRNGAKSWFIVPGLGSLQPSEYMKIFLIMMLAYITNKHFEKQDRDQIKQDLVLLLKIAAASLVPIVLILLQNDFGSSLVMVVITLAVIFLSGINWRIILAILFLIIGTIAVLVMIFIHNADLLLNIFGTYQLNRIYSWLDPFEHGEGIGYQLKQSLLAIGSGMIDGKGFHNSDVYIPEAHSDFIFTIVAEEFGFLGASFVVSLYFLIIYRMLGIALYARSSLFEFYICIGMVALFTFHSFQNIGMVSGLVPITGIPLLLMSYGGSSVIASMLGIGLVLNSSLKKREYMFSND</sequence>
<dbReference type="PANTHER" id="PTHR30474">
    <property type="entry name" value="CELL CYCLE PROTEIN"/>
    <property type="match status" value="1"/>
</dbReference>
<keyword evidence="3" id="KW-0133">Cell shape</keyword>
<dbReference type="Pfam" id="PF01098">
    <property type="entry name" value="FTSW_RODA_SPOVE"/>
    <property type="match status" value="1"/>
</dbReference>
<keyword evidence="4" id="KW-1133">Transmembrane helix</keyword>
<dbReference type="AlphaFoldDB" id="A0A4V3WFJ1"/>
<keyword evidence="7" id="KW-1185">Reference proteome</keyword>
<dbReference type="EMBL" id="SSNT01000006">
    <property type="protein sequence ID" value="THF80482.1"/>
    <property type="molecule type" value="Genomic_DNA"/>
</dbReference>
<evidence type="ECO:0000256" key="2">
    <source>
        <dbReference type="ARBA" id="ARBA00022692"/>
    </source>
</evidence>
<keyword evidence="5" id="KW-0472">Membrane</keyword>
<dbReference type="GO" id="GO:0032153">
    <property type="term" value="C:cell division site"/>
    <property type="evidence" value="ECO:0007669"/>
    <property type="project" value="TreeGrafter"/>
</dbReference>
<reference evidence="6 7" key="1">
    <citation type="submission" date="2019-04" db="EMBL/GenBank/DDBJ databases">
        <title>Bacillus sediminilitoris sp. nov., isolated from a tidal flat sediment on the East China Sea.</title>
        <authorList>
            <person name="Wei Y."/>
            <person name="Mao H."/>
            <person name="Fang J."/>
        </authorList>
    </citation>
    <scope>NUCLEOTIDE SEQUENCE [LARGE SCALE GENOMIC DNA]</scope>
    <source>
        <strain evidence="6 7">DSL-17</strain>
    </source>
</reference>
<dbReference type="InterPro" id="IPR018365">
    <property type="entry name" value="Cell_cycle_FtsW-rel_CS"/>
</dbReference>
<dbReference type="InterPro" id="IPR001182">
    <property type="entry name" value="FtsW/RodA"/>
</dbReference>
<dbReference type="GO" id="GO:0015648">
    <property type="term" value="F:lipid-linked peptidoglycan transporter activity"/>
    <property type="evidence" value="ECO:0007669"/>
    <property type="project" value="TreeGrafter"/>
</dbReference>
<proteinExistence type="predicted"/>
<protein>
    <submittedName>
        <fullName evidence="6">Rod shape-determining protein RodA</fullName>
    </submittedName>
</protein>
<evidence type="ECO:0000313" key="7">
    <source>
        <dbReference type="Proteomes" id="UP000310334"/>
    </source>
</evidence>
<dbReference type="Proteomes" id="UP000310334">
    <property type="component" value="Unassembled WGS sequence"/>
</dbReference>
<accession>A0A4V3WFJ1</accession>
<evidence type="ECO:0000256" key="1">
    <source>
        <dbReference type="ARBA" id="ARBA00004141"/>
    </source>
</evidence>
<evidence type="ECO:0000256" key="5">
    <source>
        <dbReference type="ARBA" id="ARBA00023136"/>
    </source>
</evidence>
<keyword evidence="2" id="KW-0812">Transmembrane</keyword>
<dbReference type="PROSITE" id="PS00428">
    <property type="entry name" value="FTSW_RODA_SPOVE"/>
    <property type="match status" value="1"/>
</dbReference>
<organism evidence="6 7">
    <name type="scientific">Metabacillus sediminilitoris</name>
    <dbReference type="NCBI Taxonomy" id="2567941"/>
    <lineage>
        <taxon>Bacteria</taxon>
        <taxon>Bacillati</taxon>
        <taxon>Bacillota</taxon>
        <taxon>Bacilli</taxon>
        <taxon>Bacillales</taxon>
        <taxon>Bacillaceae</taxon>
        <taxon>Metabacillus</taxon>
    </lineage>
</organism>
<name>A0A4V3WFJ1_9BACI</name>
<evidence type="ECO:0000256" key="4">
    <source>
        <dbReference type="ARBA" id="ARBA00022989"/>
    </source>
</evidence>
<evidence type="ECO:0000313" key="6">
    <source>
        <dbReference type="EMBL" id="THF80482.1"/>
    </source>
</evidence>
<comment type="caution">
    <text evidence="6">The sequence shown here is derived from an EMBL/GenBank/DDBJ whole genome shotgun (WGS) entry which is preliminary data.</text>
</comment>
<dbReference type="GO" id="GO:0051301">
    <property type="term" value="P:cell division"/>
    <property type="evidence" value="ECO:0007669"/>
    <property type="project" value="InterPro"/>
</dbReference>
<dbReference type="OrthoDB" id="9768187at2"/>
<dbReference type="PANTHER" id="PTHR30474:SF1">
    <property type="entry name" value="PEPTIDOGLYCAN GLYCOSYLTRANSFERASE MRDB"/>
    <property type="match status" value="1"/>
</dbReference>
<comment type="subcellular location">
    <subcellularLocation>
        <location evidence="1">Membrane</location>
        <topology evidence="1">Multi-pass membrane protein</topology>
    </subcellularLocation>
</comment>
<evidence type="ECO:0000256" key="3">
    <source>
        <dbReference type="ARBA" id="ARBA00022960"/>
    </source>
</evidence>
<gene>
    <name evidence="6" type="ORF">E6W99_08720</name>
</gene>
<dbReference type="GO" id="GO:0005886">
    <property type="term" value="C:plasma membrane"/>
    <property type="evidence" value="ECO:0007669"/>
    <property type="project" value="TreeGrafter"/>
</dbReference>
<dbReference type="GO" id="GO:0008360">
    <property type="term" value="P:regulation of cell shape"/>
    <property type="evidence" value="ECO:0007669"/>
    <property type="project" value="UniProtKB-KW"/>
</dbReference>